<sequence length="144" mass="15582">MQPRNTHRAEHDFRESLGYQRASPLRCGARGSETLRRSPAVGSILKRQEQNGGWIAAIGGGALSLRSHGIAIGKCLTTHRRIQDDLRDGGLHNVCNLRVCVDGNIITSQGPGTAFEFALTVVEKLVGPDGISDLRDDLALLNWG</sequence>
<dbReference type="GO" id="GO:1903189">
    <property type="term" value="P:glyoxal metabolic process"/>
    <property type="evidence" value="ECO:0007669"/>
    <property type="project" value="TreeGrafter"/>
</dbReference>
<dbReference type="AlphaFoldDB" id="A0A1D1VY60"/>
<dbReference type="InterPro" id="IPR050325">
    <property type="entry name" value="Prot/Nucl_acid_deglycase"/>
</dbReference>
<reference evidence="2 3" key="1">
    <citation type="journal article" date="2016" name="Nat. Commun.">
        <title>Extremotolerant tardigrade genome and improved radiotolerance of human cultured cells by tardigrade-unique protein.</title>
        <authorList>
            <person name="Hashimoto T."/>
            <person name="Horikawa D.D."/>
            <person name="Saito Y."/>
            <person name="Kuwahara H."/>
            <person name="Kozuka-Hata H."/>
            <person name="Shin-I T."/>
            <person name="Minakuchi Y."/>
            <person name="Ohishi K."/>
            <person name="Motoyama A."/>
            <person name="Aizu T."/>
            <person name="Enomoto A."/>
            <person name="Kondo K."/>
            <person name="Tanaka S."/>
            <person name="Hara Y."/>
            <person name="Koshikawa S."/>
            <person name="Sagara H."/>
            <person name="Miura T."/>
            <person name="Yokobori S."/>
            <person name="Miyagawa K."/>
            <person name="Suzuki Y."/>
            <person name="Kubo T."/>
            <person name="Oyama M."/>
            <person name="Kohara Y."/>
            <person name="Fujiyama A."/>
            <person name="Arakawa K."/>
            <person name="Katayama T."/>
            <person name="Toyoda A."/>
            <person name="Kunieda T."/>
        </authorList>
    </citation>
    <scope>NUCLEOTIDE SEQUENCE [LARGE SCALE GENOMIC DNA]</scope>
    <source>
        <strain evidence="2 3">YOKOZUNA-1</strain>
    </source>
</reference>
<gene>
    <name evidence="2" type="primary">RvY_15964</name>
    <name evidence="2" type="synonym">RvY_15964.2</name>
    <name evidence="2" type="ORF">RvY_15964-2</name>
</gene>
<dbReference type="InterPro" id="IPR029062">
    <property type="entry name" value="Class_I_gatase-like"/>
</dbReference>
<dbReference type="GO" id="GO:0005739">
    <property type="term" value="C:mitochondrion"/>
    <property type="evidence" value="ECO:0007669"/>
    <property type="project" value="TreeGrafter"/>
</dbReference>
<evidence type="ECO:0000313" key="2">
    <source>
        <dbReference type="EMBL" id="GAV05906.1"/>
    </source>
</evidence>
<dbReference type="InterPro" id="IPR002818">
    <property type="entry name" value="DJ-1/PfpI"/>
</dbReference>
<comment type="caution">
    <text evidence="2">The sequence shown here is derived from an EMBL/GenBank/DDBJ whole genome shotgun (WGS) entry which is preliminary data.</text>
</comment>
<name>A0A1D1VY60_RAMVA</name>
<dbReference type="PANTHER" id="PTHR48094">
    <property type="entry name" value="PROTEIN/NUCLEIC ACID DEGLYCASE DJ-1-RELATED"/>
    <property type="match status" value="1"/>
</dbReference>
<dbReference type="SUPFAM" id="SSF52317">
    <property type="entry name" value="Class I glutamine amidotransferase-like"/>
    <property type="match status" value="1"/>
</dbReference>
<dbReference type="GO" id="GO:0005634">
    <property type="term" value="C:nucleus"/>
    <property type="evidence" value="ECO:0007669"/>
    <property type="project" value="TreeGrafter"/>
</dbReference>
<dbReference type="GO" id="GO:0046295">
    <property type="term" value="P:glycolate biosynthetic process"/>
    <property type="evidence" value="ECO:0007669"/>
    <property type="project" value="TreeGrafter"/>
</dbReference>
<proteinExistence type="predicted"/>
<dbReference type="Gene3D" id="3.40.50.880">
    <property type="match status" value="1"/>
</dbReference>
<dbReference type="GO" id="GO:0006979">
    <property type="term" value="P:response to oxidative stress"/>
    <property type="evidence" value="ECO:0007669"/>
    <property type="project" value="TreeGrafter"/>
</dbReference>
<organism evidence="2 3">
    <name type="scientific">Ramazzottius varieornatus</name>
    <name type="common">Water bear</name>
    <name type="synonym">Tardigrade</name>
    <dbReference type="NCBI Taxonomy" id="947166"/>
    <lineage>
        <taxon>Eukaryota</taxon>
        <taxon>Metazoa</taxon>
        <taxon>Ecdysozoa</taxon>
        <taxon>Tardigrada</taxon>
        <taxon>Eutardigrada</taxon>
        <taxon>Parachela</taxon>
        <taxon>Hypsibioidea</taxon>
        <taxon>Ramazzottiidae</taxon>
        <taxon>Ramazzottius</taxon>
    </lineage>
</organism>
<evidence type="ECO:0000259" key="1">
    <source>
        <dbReference type="Pfam" id="PF01965"/>
    </source>
</evidence>
<protein>
    <recommendedName>
        <fullName evidence="1">DJ-1/PfpI domain-containing protein</fullName>
    </recommendedName>
</protein>
<dbReference type="EMBL" id="BDGG01000012">
    <property type="protein sequence ID" value="GAV05906.1"/>
    <property type="molecule type" value="Genomic_DNA"/>
</dbReference>
<dbReference type="Proteomes" id="UP000186922">
    <property type="component" value="Unassembled WGS sequence"/>
</dbReference>
<dbReference type="Pfam" id="PF01965">
    <property type="entry name" value="DJ-1_PfpI"/>
    <property type="match status" value="1"/>
</dbReference>
<dbReference type="STRING" id="947166.A0A1D1VY60"/>
<accession>A0A1D1VY60</accession>
<evidence type="ECO:0000313" key="3">
    <source>
        <dbReference type="Proteomes" id="UP000186922"/>
    </source>
</evidence>
<keyword evidence="3" id="KW-1185">Reference proteome</keyword>
<feature type="domain" description="DJ-1/PfpI" evidence="1">
    <location>
        <begin position="28"/>
        <end position="123"/>
    </location>
</feature>
<dbReference type="OrthoDB" id="543156at2759"/>
<dbReference type="PANTHER" id="PTHR48094:SF12">
    <property type="entry name" value="PARKINSON DISEASE PROTEIN 7 HOMOLOG"/>
    <property type="match status" value="1"/>
</dbReference>